<protein>
    <recommendedName>
        <fullName evidence="4">Lipocalin-like domain-containing protein</fullName>
    </recommendedName>
</protein>
<evidence type="ECO:0008006" key="4">
    <source>
        <dbReference type="Google" id="ProtNLM"/>
    </source>
</evidence>
<organism evidence="2 3">
    <name type="scientific">Flavilitoribacter nigricans (strain ATCC 23147 / DSM 23189 / NBRC 102662 / NCIMB 1420 / SS-2)</name>
    <name type="common">Lewinella nigricans</name>
    <dbReference type="NCBI Taxonomy" id="1122177"/>
    <lineage>
        <taxon>Bacteria</taxon>
        <taxon>Pseudomonadati</taxon>
        <taxon>Bacteroidota</taxon>
        <taxon>Saprospiria</taxon>
        <taxon>Saprospirales</taxon>
        <taxon>Lewinellaceae</taxon>
        <taxon>Flavilitoribacter</taxon>
    </lineage>
</organism>
<evidence type="ECO:0000313" key="3">
    <source>
        <dbReference type="Proteomes" id="UP000223913"/>
    </source>
</evidence>
<evidence type="ECO:0000256" key="1">
    <source>
        <dbReference type="SAM" id="SignalP"/>
    </source>
</evidence>
<name>A0A2D0NH77_FLAN2</name>
<reference evidence="2 3" key="1">
    <citation type="submission" date="2017-10" db="EMBL/GenBank/DDBJ databases">
        <title>The draft genome sequence of Lewinella nigricans NBRC 102662.</title>
        <authorList>
            <person name="Wang K."/>
        </authorList>
    </citation>
    <scope>NUCLEOTIDE SEQUENCE [LARGE SCALE GENOMIC DNA]</scope>
    <source>
        <strain evidence="2 3">NBRC 102662</strain>
    </source>
</reference>
<comment type="caution">
    <text evidence="2">The sequence shown here is derived from an EMBL/GenBank/DDBJ whole genome shotgun (WGS) entry which is preliminary data.</text>
</comment>
<keyword evidence="1" id="KW-0732">Signal</keyword>
<gene>
    <name evidence="2" type="ORF">CRP01_03545</name>
</gene>
<dbReference type="EMBL" id="PDUD01000004">
    <property type="protein sequence ID" value="PHN07837.1"/>
    <property type="molecule type" value="Genomic_DNA"/>
</dbReference>
<dbReference type="PROSITE" id="PS51257">
    <property type="entry name" value="PROKAR_LIPOPROTEIN"/>
    <property type="match status" value="1"/>
</dbReference>
<feature type="chain" id="PRO_5012090343" description="Lipocalin-like domain-containing protein" evidence="1">
    <location>
        <begin position="20"/>
        <end position="141"/>
    </location>
</feature>
<dbReference type="OrthoDB" id="5381604at2"/>
<sequence>MKKLFLLLLAVFGLLLSCAKTDLDQTLLEDHLVGNWTGEKVVITHLVENVAQCPRNSEVALNLAANGTGTYNGRAIEWSRTFDEISGREKVSFRLDGNSSFFAWIEVDEPHFQQWSGDGRVSELQVPGDIRWTLRKEGLEF</sequence>
<dbReference type="RefSeq" id="WP_099148626.1">
    <property type="nucleotide sequence ID" value="NZ_PDUD01000004.1"/>
</dbReference>
<keyword evidence="3" id="KW-1185">Reference proteome</keyword>
<dbReference type="Proteomes" id="UP000223913">
    <property type="component" value="Unassembled WGS sequence"/>
</dbReference>
<evidence type="ECO:0000313" key="2">
    <source>
        <dbReference type="EMBL" id="PHN07837.1"/>
    </source>
</evidence>
<dbReference type="AlphaFoldDB" id="A0A2D0NH77"/>
<feature type="signal peptide" evidence="1">
    <location>
        <begin position="1"/>
        <end position="19"/>
    </location>
</feature>
<accession>A0A2D0NH77</accession>
<proteinExistence type="predicted"/>